<feature type="transmembrane region" description="Helical" evidence="9">
    <location>
        <begin position="192"/>
        <end position="209"/>
    </location>
</feature>
<keyword evidence="4 9" id="KW-0812">Transmembrane</keyword>
<keyword evidence="7" id="KW-0333">Golgi apparatus</keyword>
<comment type="similarity">
    <text evidence="3">Belongs to the KISH family.</text>
</comment>
<organism evidence="10 11">
    <name type="scientific">Rhizopus azygosporus</name>
    <name type="common">Rhizopus microsporus var. azygosporus</name>
    <dbReference type="NCBI Taxonomy" id="86630"/>
    <lineage>
        <taxon>Eukaryota</taxon>
        <taxon>Fungi</taxon>
        <taxon>Fungi incertae sedis</taxon>
        <taxon>Mucoromycota</taxon>
        <taxon>Mucoromycotina</taxon>
        <taxon>Mucoromycetes</taxon>
        <taxon>Mucorales</taxon>
        <taxon>Mucorineae</taxon>
        <taxon>Rhizopodaceae</taxon>
        <taxon>Rhizopus</taxon>
    </lineage>
</organism>
<proteinExistence type="inferred from homology"/>
<comment type="subcellular location">
    <subcellularLocation>
        <location evidence="2">Golgi apparatus membrane</location>
        <topology evidence="2">Single-pass type I membrane protein</topology>
    </subcellularLocation>
</comment>
<evidence type="ECO:0000256" key="7">
    <source>
        <dbReference type="ARBA" id="ARBA00023034"/>
    </source>
</evidence>
<evidence type="ECO:0000256" key="5">
    <source>
        <dbReference type="ARBA" id="ARBA00022729"/>
    </source>
</evidence>
<dbReference type="InterPro" id="IPR009653">
    <property type="entry name" value="Ksh1"/>
</dbReference>
<reference evidence="10 11" key="1">
    <citation type="journal article" date="2018" name="G3 (Bethesda)">
        <title>Phylogenetic and Phylogenomic Definition of Rhizopus Species.</title>
        <authorList>
            <person name="Gryganskyi A.P."/>
            <person name="Golan J."/>
            <person name="Dolatabadi S."/>
            <person name="Mondo S."/>
            <person name="Robb S."/>
            <person name="Idnurm A."/>
            <person name="Muszewska A."/>
            <person name="Steczkiewicz K."/>
            <person name="Masonjones S."/>
            <person name="Liao H.L."/>
            <person name="Gajdeczka M.T."/>
            <person name="Anike F."/>
            <person name="Vuek A."/>
            <person name="Anishchenko I.M."/>
            <person name="Voigt K."/>
            <person name="de Hoog G.S."/>
            <person name="Smith M.E."/>
            <person name="Heitman J."/>
            <person name="Vilgalys R."/>
            <person name="Stajich J.E."/>
        </authorList>
    </citation>
    <scope>NUCLEOTIDE SEQUENCE [LARGE SCALE GENOMIC DNA]</scope>
    <source>
        <strain evidence="10 11">CBS 357.93</strain>
    </source>
</reference>
<evidence type="ECO:0000256" key="4">
    <source>
        <dbReference type="ARBA" id="ARBA00022692"/>
    </source>
</evidence>
<feature type="transmembrane region" description="Helical" evidence="9">
    <location>
        <begin position="142"/>
        <end position="165"/>
    </location>
</feature>
<evidence type="ECO:0000256" key="6">
    <source>
        <dbReference type="ARBA" id="ARBA00022989"/>
    </source>
</evidence>
<gene>
    <name evidence="10" type="ORF">CU097_004962</name>
</gene>
<keyword evidence="8 9" id="KW-0472">Membrane</keyword>
<evidence type="ECO:0000313" key="11">
    <source>
        <dbReference type="Proteomes" id="UP000252139"/>
    </source>
</evidence>
<keyword evidence="5" id="KW-0732">Signal</keyword>
<accession>A0A367IUT0</accession>
<evidence type="ECO:0000313" key="10">
    <source>
        <dbReference type="EMBL" id="RCH81450.1"/>
    </source>
</evidence>
<name>A0A367IUT0_RHIAZ</name>
<keyword evidence="6 9" id="KW-1133">Transmembrane helix</keyword>
<evidence type="ECO:0000256" key="3">
    <source>
        <dbReference type="ARBA" id="ARBA00008961"/>
    </source>
</evidence>
<dbReference type="Pfam" id="PF06842">
    <property type="entry name" value="DUF1242"/>
    <property type="match status" value="1"/>
</dbReference>
<evidence type="ECO:0000256" key="9">
    <source>
        <dbReference type="SAM" id="Phobius"/>
    </source>
</evidence>
<dbReference type="AlphaFoldDB" id="A0A367IUT0"/>
<comment type="function">
    <text evidence="1">Involved in the early part of the secretory pathway.</text>
</comment>
<dbReference type="PANTHER" id="PTHR13229">
    <property type="entry name" value="PROTEIN KISH-A"/>
    <property type="match status" value="1"/>
</dbReference>
<evidence type="ECO:0000256" key="1">
    <source>
        <dbReference type="ARBA" id="ARBA00002154"/>
    </source>
</evidence>
<dbReference type="STRING" id="86630.A0A367IUT0"/>
<evidence type="ECO:0000256" key="8">
    <source>
        <dbReference type="ARBA" id="ARBA00023136"/>
    </source>
</evidence>
<dbReference type="OrthoDB" id="190098at2759"/>
<sequence>MSNKASHLKRLYKLFLKTGYAAVEGTAKNQKLMIKGLIRQGFDRYVYCTDPATLRELRPKVENTLELLNIAAKRNGYERDIVINLCRLKYHWDKYNLYPPEQGRKVNKNIREAFDRSYDEFVLLKEQLNKDLNLCLPDGKSAIFNFQSLLLVILLTICTCTYIRAQAPSLLDRNKTGLLGLFWKAARIGERLSPYVSLACIMMSITLMIH</sequence>
<dbReference type="InterPro" id="IPR051523">
    <property type="entry name" value="KISH_domain"/>
</dbReference>
<evidence type="ECO:0000256" key="2">
    <source>
        <dbReference type="ARBA" id="ARBA00004614"/>
    </source>
</evidence>
<dbReference type="GO" id="GO:0000139">
    <property type="term" value="C:Golgi membrane"/>
    <property type="evidence" value="ECO:0007669"/>
    <property type="project" value="UniProtKB-SubCell"/>
</dbReference>
<protein>
    <submittedName>
        <fullName evidence="10">Uncharacterized protein</fullName>
    </submittedName>
</protein>
<dbReference type="EMBL" id="PJQL01003429">
    <property type="protein sequence ID" value="RCH81450.1"/>
    <property type="molecule type" value="Genomic_DNA"/>
</dbReference>
<keyword evidence="11" id="KW-1185">Reference proteome</keyword>
<comment type="caution">
    <text evidence="10">The sequence shown here is derived from an EMBL/GenBank/DDBJ whole genome shotgun (WGS) entry which is preliminary data.</text>
</comment>
<dbReference type="Proteomes" id="UP000252139">
    <property type="component" value="Unassembled WGS sequence"/>
</dbReference>